<evidence type="ECO:0000313" key="2">
    <source>
        <dbReference type="EMBL" id="QJE73796.1"/>
    </source>
</evidence>
<gene>
    <name evidence="2" type="ORF">HHL28_12450</name>
</gene>
<dbReference type="Proteomes" id="UP000501891">
    <property type="component" value="Chromosome"/>
</dbReference>
<feature type="compositionally biased region" description="Basic and acidic residues" evidence="1">
    <location>
        <begin position="11"/>
        <end position="23"/>
    </location>
</feature>
<evidence type="ECO:0008006" key="4">
    <source>
        <dbReference type="Google" id="ProtNLM"/>
    </source>
</evidence>
<evidence type="ECO:0000313" key="3">
    <source>
        <dbReference type="Proteomes" id="UP000501891"/>
    </source>
</evidence>
<sequence>MPDDPAGTRVETPEEEGRRLTEDALRKADQGIGIPIEEVEAWLDSLGTNRELPRPQARQCF</sequence>
<proteinExistence type="predicted"/>
<protein>
    <recommendedName>
        <fullName evidence="4">CopG family transcriptional regulator</fullName>
    </recommendedName>
</protein>
<dbReference type="KEGG" id="acru:HHL28_12450"/>
<organism evidence="2 3">
    <name type="scientific">Aerophototrophica crusticola</name>
    <dbReference type="NCBI Taxonomy" id="1709002"/>
    <lineage>
        <taxon>Bacteria</taxon>
        <taxon>Pseudomonadati</taxon>
        <taxon>Pseudomonadota</taxon>
        <taxon>Alphaproteobacteria</taxon>
        <taxon>Rhodospirillales</taxon>
        <taxon>Rhodospirillaceae</taxon>
        <taxon>Aerophototrophica</taxon>
    </lineage>
</organism>
<evidence type="ECO:0000256" key="1">
    <source>
        <dbReference type="SAM" id="MobiDB-lite"/>
    </source>
</evidence>
<feature type="region of interest" description="Disordered" evidence="1">
    <location>
        <begin position="1"/>
        <end position="23"/>
    </location>
</feature>
<name>A0A858R9Y0_9PROT</name>
<keyword evidence="3" id="KW-1185">Reference proteome</keyword>
<dbReference type="AlphaFoldDB" id="A0A858R9Y0"/>
<dbReference type="EMBL" id="CP051775">
    <property type="protein sequence ID" value="QJE73796.1"/>
    <property type="molecule type" value="Genomic_DNA"/>
</dbReference>
<accession>A0A858R9Y0</accession>
<reference evidence="2" key="1">
    <citation type="submission" date="2020-04" db="EMBL/GenBank/DDBJ databases">
        <title>A desert anoxygenic phototrophic bacterium fixes CO2 using RubisCO under aerobic conditions.</title>
        <authorList>
            <person name="Tang K."/>
        </authorList>
    </citation>
    <scope>NUCLEOTIDE SEQUENCE [LARGE SCALE GENOMIC DNA]</scope>
    <source>
        <strain evidence="2">MIMtkB3</strain>
    </source>
</reference>